<keyword evidence="2" id="KW-1185">Reference proteome</keyword>
<evidence type="ECO:0000313" key="2">
    <source>
        <dbReference type="Proteomes" id="UP000765509"/>
    </source>
</evidence>
<dbReference type="AlphaFoldDB" id="A0A9Q3E639"/>
<evidence type="ECO:0000313" key="1">
    <source>
        <dbReference type="EMBL" id="MBW0515534.1"/>
    </source>
</evidence>
<gene>
    <name evidence="1" type="ORF">O181_055249</name>
</gene>
<name>A0A9Q3E639_9BASI</name>
<comment type="caution">
    <text evidence="1">The sequence shown here is derived from an EMBL/GenBank/DDBJ whole genome shotgun (WGS) entry which is preliminary data.</text>
</comment>
<proteinExistence type="predicted"/>
<reference evidence="1" key="1">
    <citation type="submission" date="2021-03" db="EMBL/GenBank/DDBJ databases">
        <title>Draft genome sequence of rust myrtle Austropuccinia psidii MF-1, a brazilian biotype.</title>
        <authorList>
            <person name="Quecine M.C."/>
            <person name="Pachon D.M.R."/>
            <person name="Bonatelli M.L."/>
            <person name="Correr F.H."/>
            <person name="Franceschini L.M."/>
            <person name="Leite T.F."/>
            <person name="Margarido G.R.A."/>
            <person name="Almeida C.A."/>
            <person name="Ferrarezi J.A."/>
            <person name="Labate C.A."/>
        </authorList>
    </citation>
    <scope>NUCLEOTIDE SEQUENCE</scope>
    <source>
        <strain evidence="1">MF-1</strain>
    </source>
</reference>
<protein>
    <submittedName>
        <fullName evidence="1">Uncharacterized protein</fullName>
    </submittedName>
</protein>
<sequence length="201" mass="23383">MMSVGNIIKKIVIPHRKGDIRLKQEFLLLEDVHTQVILLGTDYQSMYGIVIYNCRNRHITICTKKEKKSSLDIYQLSNQDPLEEQLDEFKKGQFTSNITGKEKLSLLKISIKNRSPFAIGEETVGNIKGHTIELYLDVERTYLPMLRRPPFPESLETRKEIETHFNELIDMEVIKKVGHNGIVEATTPVLINWHYEKSRLF</sequence>
<dbReference type="Proteomes" id="UP000765509">
    <property type="component" value="Unassembled WGS sequence"/>
</dbReference>
<accession>A0A9Q3E639</accession>
<dbReference type="EMBL" id="AVOT02024685">
    <property type="protein sequence ID" value="MBW0515534.1"/>
    <property type="molecule type" value="Genomic_DNA"/>
</dbReference>
<dbReference type="OrthoDB" id="8022549at2759"/>
<organism evidence="1 2">
    <name type="scientific">Austropuccinia psidii MF-1</name>
    <dbReference type="NCBI Taxonomy" id="1389203"/>
    <lineage>
        <taxon>Eukaryota</taxon>
        <taxon>Fungi</taxon>
        <taxon>Dikarya</taxon>
        <taxon>Basidiomycota</taxon>
        <taxon>Pucciniomycotina</taxon>
        <taxon>Pucciniomycetes</taxon>
        <taxon>Pucciniales</taxon>
        <taxon>Sphaerophragmiaceae</taxon>
        <taxon>Austropuccinia</taxon>
    </lineage>
</organism>